<feature type="transmembrane region" description="Helical" evidence="1">
    <location>
        <begin position="72"/>
        <end position="94"/>
    </location>
</feature>
<sequence>MWPVNLYLASVASESVATAAVVGDALELFAGIDPLVRTGTALSGALLVSVIALGILQEHGPRSVTKARRSPIISVCLGLPGTFVAGGLTSAGLVMTGNSIGVFFGVPLVVLGALVLPTLTAFGLVAIGASIAARFGQDRLGAGVVVGSLLAGLASLSVAAAVILVTVAASLGVGAALRVLVGTRSTTRPDERTVPPANEI</sequence>
<feature type="transmembrane region" description="Helical" evidence="1">
    <location>
        <begin position="35"/>
        <end position="56"/>
    </location>
</feature>
<proteinExistence type="predicted"/>
<reference evidence="2 3" key="1">
    <citation type="submission" date="2016-10" db="EMBL/GenBank/DDBJ databases">
        <authorList>
            <person name="de Groot N.N."/>
        </authorList>
    </citation>
    <scope>NUCLEOTIDE SEQUENCE [LARGE SCALE GENOMIC DNA]</scope>
    <source>
        <strain evidence="2 3">SP2</strain>
    </source>
</reference>
<accession>A0A1I3TEV1</accession>
<organism evidence="2 3">
    <name type="scientific">Natronobacterium gregoryi</name>
    <dbReference type="NCBI Taxonomy" id="44930"/>
    <lineage>
        <taxon>Archaea</taxon>
        <taxon>Methanobacteriati</taxon>
        <taxon>Methanobacteriota</taxon>
        <taxon>Stenosarchaea group</taxon>
        <taxon>Halobacteria</taxon>
        <taxon>Halobacteriales</taxon>
        <taxon>Natrialbaceae</taxon>
        <taxon>Natronobacterium</taxon>
    </lineage>
</organism>
<dbReference type="AlphaFoldDB" id="A0A1I3TEV1"/>
<feature type="transmembrane region" description="Helical" evidence="1">
    <location>
        <begin position="100"/>
        <end position="127"/>
    </location>
</feature>
<gene>
    <name evidence="2" type="ORF">SAMN05443661_1574</name>
</gene>
<dbReference type="OrthoDB" id="206202at2157"/>
<dbReference type="EMBL" id="FORO01000057">
    <property type="protein sequence ID" value="SFJ67997.1"/>
    <property type="molecule type" value="Genomic_DNA"/>
</dbReference>
<protein>
    <submittedName>
        <fullName evidence="2">Uncharacterized protein</fullName>
    </submittedName>
</protein>
<feature type="transmembrane region" description="Helical" evidence="1">
    <location>
        <begin position="139"/>
        <end position="156"/>
    </location>
</feature>
<evidence type="ECO:0000313" key="3">
    <source>
        <dbReference type="Proteomes" id="UP000182829"/>
    </source>
</evidence>
<name>A0A1I3TEV1_9EURY</name>
<keyword evidence="1" id="KW-1133">Transmembrane helix</keyword>
<dbReference type="GeneID" id="14207402"/>
<evidence type="ECO:0000256" key="1">
    <source>
        <dbReference type="SAM" id="Phobius"/>
    </source>
</evidence>
<dbReference type="Proteomes" id="UP000182829">
    <property type="component" value="Unassembled WGS sequence"/>
</dbReference>
<evidence type="ECO:0000313" key="2">
    <source>
        <dbReference type="EMBL" id="SFJ67997.1"/>
    </source>
</evidence>
<keyword evidence="1" id="KW-0812">Transmembrane</keyword>
<feature type="transmembrane region" description="Helical" evidence="1">
    <location>
        <begin position="162"/>
        <end position="181"/>
    </location>
</feature>
<dbReference type="OMA" id="ATMAIGC"/>
<keyword evidence="1" id="KW-0472">Membrane</keyword>
<dbReference type="RefSeq" id="WP_005580052.1">
    <property type="nucleotide sequence ID" value="NZ_FORO01000057.1"/>
</dbReference>